<dbReference type="AlphaFoldDB" id="A0A6A4TLB9"/>
<proteinExistence type="predicted"/>
<comment type="caution">
    <text evidence="1">The sequence shown here is derived from an EMBL/GenBank/DDBJ whole genome shotgun (WGS) entry which is preliminary data.</text>
</comment>
<evidence type="ECO:0000313" key="2">
    <source>
        <dbReference type="Proteomes" id="UP000438429"/>
    </source>
</evidence>
<organism evidence="1 2">
    <name type="scientific">Scophthalmus maximus</name>
    <name type="common">Turbot</name>
    <name type="synonym">Psetta maxima</name>
    <dbReference type="NCBI Taxonomy" id="52904"/>
    <lineage>
        <taxon>Eukaryota</taxon>
        <taxon>Metazoa</taxon>
        <taxon>Chordata</taxon>
        <taxon>Craniata</taxon>
        <taxon>Vertebrata</taxon>
        <taxon>Euteleostomi</taxon>
        <taxon>Actinopterygii</taxon>
        <taxon>Neopterygii</taxon>
        <taxon>Teleostei</taxon>
        <taxon>Neoteleostei</taxon>
        <taxon>Acanthomorphata</taxon>
        <taxon>Carangaria</taxon>
        <taxon>Pleuronectiformes</taxon>
        <taxon>Pleuronectoidei</taxon>
        <taxon>Scophthalmidae</taxon>
        <taxon>Scophthalmus</taxon>
    </lineage>
</organism>
<dbReference type="EMBL" id="VEVO01000004">
    <property type="protein sequence ID" value="KAF0043661.1"/>
    <property type="molecule type" value="Genomic_DNA"/>
</dbReference>
<dbReference type="Proteomes" id="UP000438429">
    <property type="component" value="Unassembled WGS sequence"/>
</dbReference>
<evidence type="ECO:0000313" key="1">
    <source>
        <dbReference type="EMBL" id="KAF0043661.1"/>
    </source>
</evidence>
<gene>
    <name evidence="1" type="ORF">F2P81_004998</name>
</gene>
<name>A0A6A4TLB9_SCOMX</name>
<reference evidence="1 2" key="1">
    <citation type="submission" date="2019-06" db="EMBL/GenBank/DDBJ databases">
        <title>Draft genomes of female and male turbot (Scophthalmus maximus).</title>
        <authorList>
            <person name="Xu H."/>
            <person name="Xu X.-W."/>
            <person name="Shao C."/>
            <person name="Chen S."/>
        </authorList>
    </citation>
    <scope>NUCLEOTIDE SEQUENCE [LARGE SCALE GENOMIC DNA]</scope>
    <source>
        <strain evidence="1">Ysfricsl-2016a</strain>
        <tissue evidence="1">Blood</tissue>
    </source>
</reference>
<accession>A0A6A4TLB9</accession>
<protein>
    <submittedName>
        <fullName evidence="1">Uncharacterized protein</fullName>
    </submittedName>
</protein>
<sequence>MARIASTFRNPRASPPWFPACISSSFKLSTSHGIKNLNVNSLPRFLLDNKIQTISTGLPPSSDFRSHRFFTTIFNRPRSSVSASKDSISTQTYLAGTYIQYLMAVGPFTYLFCVL</sequence>